<reference evidence="3" key="1">
    <citation type="journal article" date="2019" name="Int. J. Syst. Evol. Microbiol.">
        <title>The Global Catalogue of Microorganisms (GCM) 10K type strain sequencing project: providing services to taxonomists for standard genome sequencing and annotation.</title>
        <authorList>
            <consortium name="The Broad Institute Genomics Platform"/>
            <consortium name="The Broad Institute Genome Sequencing Center for Infectious Disease"/>
            <person name="Wu L."/>
            <person name="Ma J."/>
        </authorList>
    </citation>
    <scope>NUCLEOTIDE SEQUENCE [LARGE SCALE GENOMIC DNA]</scope>
    <source>
        <strain evidence="3">TBRC 1276</strain>
    </source>
</reference>
<proteinExistence type="predicted"/>
<feature type="transmembrane region" description="Helical" evidence="1">
    <location>
        <begin position="33"/>
        <end position="53"/>
    </location>
</feature>
<dbReference type="RefSeq" id="WP_379534517.1">
    <property type="nucleotide sequence ID" value="NZ_JBHSBI010000036.1"/>
</dbReference>
<keyword evidence="3" id="KW-1185">Reference proteome</keyword>
<dbReference type="EMBL" id="JBHSBI010000036">
    <property type="protein sequence ID" value="MFC4014682.1"/>
    <property type="molecule type" value="Genomic_DNA"/>
</dbReference>
<evidence type="ECO:0000313" key="2">
    <source>
        <dbReference type="EMBL" id="MFC4014682.1"/>
    </source>
</evidence>
<feature type="transmembrane region" description="Helical" evidence="1">
    <location>
        <begin position="6"/>
        <end position="26"/>
    </location>
</feature>
<organism evidence="2 3">
    <name type="scientific">Nonomuraea purpurea</name>
    <dbReference type="NCBI Taxonomy" id="1849276"/>
    <lineage>
        <taxon>Bacteria</taxon>
        <taxon>Bacillati</taxon>
        <taxon>Actinomycetota</taxon>
        <taxon>Actinomycetes</taxon>
        <taxon>Streptosporangiales</taxon>
        <taxon>Streptosporangiaceae</taxon>
        <taxon>Nonomuraea</taxon>
    </lineage>
</organism>
<protein>
    <submittedName>
        <fullName evidence="2">Uncharacterized protein</fullName>
    </submittedName>
</protein>
<keyword evidence="1" id="KW-0472">Membrane</keyword>
<keyword evidence="1" id="KW-1133">Transmembrane helix</keyword>
<comment type="caution">
    <text evidence="2">The sequence shown here is derived from an EMBL/GenBank/DDBJ whole genome shotgun (WGS) entry which is preliminary data.</text>
</comment>
<keyword evidence="1" id="KW-0812">Transmembrane</keyword>
<accession>A0ABV8GQS0</accession>
<dbReference type="Proteomes" id="UP001595851">
    <property type="component" value="Unassembled WGS sequence"/>
</dbReference>
<evidence type="ECO:0000256" key="1">
    <source>
        <dbReference type="SAM" id="Phobius"/>
    </source>
</evidence>
<sequence length="56" mass="5692">MSEERVLMVALAVVAAVSIATALMLADGKTWPAAILAGLAAGGATLWGLLAWFSHP</sequence>
<evidence type="ECO:0000313" key="3">
    <source>
        <dbReference type="Proteomes" id="UP001595851"/>
    </source>
</evidence>
<name>A0ABV8GQS0_9ACTN</name>
<gene>
    <name evidence="2" type="ORF">ACFOY2_46180</name>
</gene>